<dbReference type="STRING" id="1507870.A0A1V8T1B5"/>
<proteinExistence type="predicted"/>
<dbReference type="SUPFAM" id="SSF54427">
    <property type="entry name" value="NTF2-like"/>
    <property type="match status" value="1"/>
</dbReference>
<dbReference type="InParanoid" id="A0A1V8T1B5"/>
<keyword evidence="2" id="KW-1185">Reference proteome</keyword>
<dbReference type="AlphaFoldDB" id="A0A1V8T1B5"/>
<evidence type="ECO:0000313" key="2">
    <source>
        <dbReference type="Proteomes" id="UP000192596"/>
    </source>
</evidence>
<dbReference type="OrthoDB" id="10264449at2759"/>
<accession>A0A1V8T1B5</accession>
<evidence type="ECO:0008006" key="3">
    <source>
        <dbReference type="Google" id="ProtNLM"/>
    </source>
</evidence>
<organism evidence="1 2">
    <name type="scientific">Cryoendolithus antarcticus</name>
    <dbReference type="NCBI Taxonomy" id="1507870"/>
    <lineage>
        <taxon>Eukaryota</taxon>
        <taxon>Fungi</taxon>
        <taxon>Dikarya</taxon>
        <taxon>Ascomycota</taxon>
        <taxon>Pezizomycotina</taxon>
        <taxon>Dothideomycetes</taxon>
        <taxon>Dothideomycetidae</taxon>
        <taxon>Cladosporiales</taxon>
        <taxon>Cladosporiaceae</taxon>
        <taxon>Cryoendolithus</taxon>
    </lineage>
</organism>
<dbReference type="EMBL" id="NAJO01000020">
    <property type="protein sequence ID" value="OQO05120.1"/>
    <property type="molecule type" value="Genomic_DNA"/>
</dbReference>
<dbReference type="InterPro" id="IPR032710">
    <property type="entry name" value="NTF2-like_dom_sf"/>
</dbReference>
<dbReference type="Gene3D" id="3.10.450.50">
    <property type="match status" value="1"/>
</dbReference>
<reference evidence="2" key="1">
    <citation type="submission" date="2017-03" db="EMBL/GenBank/DDBJ databases">
        <title>Genomes of endolithic fungi from Antarctica.</title>
        <authorList>
            <person name="Coleine C."/>
            <person name="Masonjones S."/>
            <person name="Stajich J.E."/>
        </authorList>
    </citation>
    <scope>NUCLEOTIDE SEQUENCE [LARGE SCALE GENOMIC DNA]</scope>
    <source>
        <strain evidence="2">CCFEE 5527</strain>
    </source>
</reference>
<comment type="caution">
    <text evidence="1">The sequence shown here is derived from an EMBL/GenBank/DDBJ whole genome shotgun (WGS) entry which is preliminary data.</text>
</comment>
<evidence type="ECO:0000313" key="1">
    <source>
        <dbReference type="EMBL" id="OQO05120.1"/>
    </source>
</evidence>
<protein>
    <recommendedName>
        <fullName evidence="3">SnoaL-like domain-containing protein</fullName>
    </recommendedName>
</protein>
<name>A0A1V8T1B5_9PEZI</name>
<dbReference type="Proteomes" id="UP000192596">
    <property type="component" value="Unassembled WGS sequence"/>
</dbReference>
<sequence>MSSPYPAAAEIHNLFAYLSTGHGNKFWSRVSPNVDWLVPGSNAASGHYHTLADWMAGAAGALNKAFPEPLQLVVTNVIGGGEQEWAVAELSADTTCKNGLPYHQQYAWVSRFDDKGVIVQAKNQGLQVRAYLDTELVQQALKQNPEMSEMK</sequence>
<gene>
    <name evidence="1" type="ORF">B0A48_08140</name>
</gene>